<evidence type="ECO:0000256" key="4">
    <source>
        <dbReference type="ARBA" id="ARBA00022798"/>
    </source>
</evidence>
<keyword evidence="3" id="KW-0732">Signal</keyword>
<evidence type="ECO:0000313" key="8">
    <source>
        <dbReference type="EMBL" id="QGZ96771.1"/>
    </source>
</evidence>
<feature type="domain" description="GP-PDE" evidence="7">
    <location>
        <begin position="36"/>
        <end position="358"/>
    </location>
</feature>
<dbReference type="Gene3D" id="3.20.20.190">
    <property type="entry name" value="Phosphatidylinositol (PI) phosphodiesterase"/>
    <property type="match status" value="1"/>
</dbReference>
<dbReference type="EC" id="3.1.4.46" evidence="2"/>
<dbReference type="GO" id="GO:0006071">
    <property type="term" value="P:glycerol metabolic process"/>
    <property type="evidence" value="ECO:0007669"/>
    <property type="project" value="UniProtKB-KW"/>
</dbReference>
<evidence type="ECO:0000313" key="9">
    <source>
        <dbReference type="Proteomes" id="UP000431269"/>
    </source>
</evidence>
<keyword evidence="9" id="KW-1185">Reference proteome</keyword>
<dbReference type="GO" id="GO:0008889">
    <property type="term" value="F:glycerophosphodiester phosphodiesterase activity"/>
    <property type="evidence" value="ECO:0007669"/>
    <property type="project" value="UniProtKB-EC"/>
</dbReference>
<dbReference type="EMBL" id="CP047045">
    <property type="protein sequence ID" value="QGZ96771.1"/>
    <property type="molecule type" value="Genomic_DNA"/>
</dbReference>
<dbReference type="GO" id="GO:0042597">
    <property type="term" value="C:periplasmic space"/>
    <property type="evidence" value="ECO:0007669"/>
    <property type="project" value="TreeGrafter"/>
</dbReference>
<dbReference type="PANTHER" id="PTHR43620">
    <property type="entry name" value="GLYCEROPHOSPHORYL DIESTER PHOSPHODIESTERASE"/>
    <property type="match status" value="1"/>
</dbReference>
<evidence type="ECO:0000259" key="7">
    <source>
        <dbReference type="PROSITE" id="PS51704"/>
    </source>
</evidence>
<organism evidence="8 9">
    <name type="scientific">Terricaulis silvestris</name>
    <dbReference type="NCBI Taxonomy" id="2686094"/>
    <lineage>
        <taxon>Bacteria</taxon>
        <taxon>Pseudomonadati</taxon>
        <taxon>Pseudomonadota</taxon>
        <taxon>Alphaproteobacteria</taxon>
        <taxon>Caulobacterales</taxon>
        <taxon>Caulobacteraceae</taxon>
        <taxon>Terricaulis</taxon>
    </lineage>
</organism>
<dbReference type="KEGG" id="tsv:DSM104635_03632"/>
<sequence length="359" mass="38769">MRRRELIARAGASAVLAGCASMSETQTQAPAPTRRPVVIAHRGCSGERPEHTMAAYRRAAEQGADYVELDVVMTLDDVLVCRHENELSGTTDVAARTEFAARRVQKTVDGVAATGWWVEDFTLAELKTLRCKERLPQLRPANVAFDGQDTIATFAEVLALSAETNIGVYCELKHPSYLRGIGKDPLPPLIADVHAAGGQSMADKMFVQSFEIGALVTLTQMSSIRWSCTQLVSIDGGPVDRPDLTYAQMLTDGGLRDIATYARGLGADNVLIFPRNNDLSRAPATDLVARAHAAGLVVHPWTLRAENFFLPPNLRRGDANAPNYLQLHGDAEADAREFYAAGVDGVITDFPATAVAARA</sequence>
<evidence type="ECO:0000256" key="6">
    <source>
        <dbReference type="ARBA" id="ARBA00047512"/>
    </source>
</evidence>
<protein>
    <recommendedName>
        <fullName evidence="2">glycerophosphodiester phosphodiesterase</fullName>
        <ecNumber evidence="2">3.1.4.46</ecNumber>
    </recommendedName>
</protein>
<dbReference type="SUPFAM" id="SSF51695">
    <property type="entry name" value="PLC-like phosphodiesterases"/>
    <property type="match status" value="1"/>
</dbReference>
<accession>A0A6I6MRI1</accession>
<proteinExistence type="inferred from homology"/>
<evidence type="ECO:0000256" key="2">
    <source>
        <dbReference type="ARBA" id="ARBA00012247"/>
    </source>
</evidence>
<dbReference type="InterPro" id="IPR017946">
    <property type="entry name" value="PLC-like_Pdiesterase_TIM-brl"/>
</dbReference>
<keyword evidence="5 8" id="KW-0378">Hydrolase</keyword>
<dbReference type="InterPro" id="IPR030395">
    <property type="entry name" value="GP_PDE_dom"/>
</dbReference>
<dbReference type="PANTHER" id="PTHR43620:SF7">
    <property type="entry name" value="GLYCEROPHOSPHODIESTER PHOSPHODIESTERASE GDPD5-RELATED"/>
    <property type="match status" value="1"/>
</dbReference>
<comment type="similarity">
    <text evidence="1">Belongs to the glycerophosphoryl diester phosphodiesterase family.</text>
</comment>
<dbReference type="Pfam" id="PF03009">
    <property type="entry name" value="GDPD"/>
    <property type="match status" value="1"/>
</dbReference>
<keyword evidence="4" id="KW-0319">Glycerol metabolism</keyword>
<evidence type="ECO:0000256" key="5">
    <source>
        <dbReference type="ARBA" id="ARBA00022801"/>
    </source>
</evidence>
<comment type="catalytic activity">
    <reaction evidence="6">
        <text>a sn-glycero-3-phosphodiester + H2O = an alcohol + sn-glycerol 3-phosphate + H(+)</text>
        <dbReference type="Rhea" id="RHEA:12969"/>
        <dbReference type="ChEBI" id="CHEBI:15377"/>
        <dbReference type="ChEBI" id="CHEBI:15378"/>
        <dbReference type="ChEBI" id="CHEBI:30879"/>
        <dbReference type="ChEBI" id="CHEBI:57597"/>
        <dbReference type="ChEBI" id="CHEBI:83408"/>
        <dbReference type="EC" id="3.1.4.46"/>
    </reaction>
</comment>
<evidence type="ECO:0000256" key="1">
    <source>
        <dbReference type="ARBA" id="ARBA00007277"/>
    </source>
</evidence>
<reference evidence="9" key="1">
    <citation type="submission" date="2019-12" db="EMBL/GenBank/DDBJ databases">
        <title>Complete genome of Terracaulis silvestris 0127_4.</title>
        <authorList>
            <person name="Vieira S."/>
            <person name="Riedel T."/>
            <person name="Sproer C."/>
            <person name="Pascual J."/>
            <person name="Boedeker C."/>
            <person name="Overmann J."/>
        </authorList>
    </citation>
    <scope>NUCLEOTIDE SEQUENCE [LARGE SCALE GENOMIC DNA]</scope>
    <source>
        <strain evidence="9">0127_4</strain>
    </source>
</reference>
<dbReference type="Proteomes" id="UP000431269">
    <property type="component" value="Chromosome"/>
</dbReference>
<dbReference type="PROSITE" id="PS51704">
    <property type="entry name" value="GP_PDE"/>
    <property type="match status" value="1"/>
</dbReference>
<dbReference type="GO" id="GO:0006629">
    <property type="term" value="P:lipid metabolic process"/>
    <property type="evidence" value="ECO:0007669"/>
    <property type="project" value="InterPro"/>
</dbReference>
<evidence type="ECO:0000256" key="3">
    <source>
        <dbReference type="ARBA" id="ARBA00022729"/>
    </source>
</evidence>
<gene>
    <name evidence="8" type="primary">glpQ</name>
    <name evidence="8" type="ORF">DSM104635_03632</name>
</gene>
<dbReference type="AlphaFoldDB" id="A0A6I6MRI1"/>
<name>A0A6I6MRI1_9CAUL</name>